<dbReference type="PIRSF" id="PIRSF026166">
    <property type="entry name" value="UCP026166"/>
    <property type="match status" value="1"/>
</dbReference>
<dbReference type="Pfam" id="PF13593">
    <property type="entry name" value="SBF_like"/>
    <property type="match status" value="1"/>
</dbReference>
<feature type="transmembrane region" description="Helical" evidence="1">
    <location>
        <begin position="274"/>
        <end position="294"/>
    </location>
</feature>
<dbReference type="Proteomes" id="UP000296153">
    <property type="component" value="Unassembled WGS sequence"/>
</dbReference>
<evidence type="ECO:0000256" key="1">
    <source>
        <dbReference type="SAM" id="Phobius"/>
    </source>
</evidence>
<proteinExistence type="predicted"/>
<dbReference type="InterPro" id="IPR016833">
    <property type="entry name" value="Put_Na-Bile_cotransptr"/>
</dbReference>
<dbReference type="PANTHER" id="PTHR18640:SF5">
    <property type="entry name" value="SODIUM_BILE ACID COTRANSPORTER 7"/>
    <property type="match status" value="1"/>
</dbReference>
<protein>
    <recommendedName>
        <fullName evidence="4">Bile acid:sodium symporter</fullName>
    </recommendedName>
</protein>
<feature type="transmembrane region" description="Helical" evidence="1">
    <location>
        <begin position="158"/>
        <end position="176"/>
    </location>
</feature>
<organism evidence="2 3">
    <name type="scientific">Candidatus Pantoea edessiphila</name>
    <dbReference type="NCBI Taxonomy" id="2044610"/>
    <lineage>
        <taxon>Bacteria</taxon>
        <taxon>Pseudomonadati</taxon>
        <taxon>Pseudomonadota</taxon>
        <taxon>Gammaproteobacteria</taxon>
        <taxon>Enterobacterales</taxon>
        <taxon>Erwiniaceae</taxon>
        <taxon>Pantoea</taxon>
    </lineage>
</organism>
<dbReference type="Gene3D" id="1.20.1530.20">
    <property type="match status" value="1"/>
</dbReference>
<dbReference type="EMBL" id="PDKT01000001">
    <property type="protein sequence ID" value="PPI88309.1"/>
    <property type="molecule type" value="Genomic_DNA"/>
</dbReference>
<evidence type="ECO:0008006" key="4">
    <source>
        <dbReference type="Google" id="ProtNLM"/>
    </source>
</evidence>
<feature type="transmembrane region" description="Helical" evidence="1">
    <location>
        <begin position="20"/>
        <end position="39"/>
    </location>
</feature>
<keyword evidence="1" id="KW-0472">Membrane</keyword>
<evidence type="ECO:0000313" key="3">
    <source>
        <dbReference type="Proteomes" id="UP000296153"/>
    </source>
</evidence>
<comment type="caution">
    <text evidence="2">The sequence shown here is derived from an EMBL/GenBank/DDBJ whole genome shotgun (WGS) entry which is preliminary data.</text>
</comment>
<feature type="transmembrane region" description="Helical" evidence="1">
    <location>
        <begin position="222"/>
        <end position="245"/>
    </location>
</feature>
<dbReference type="AlphaFoldDB" id="A0A2P5T137"/>
<gene>
    <name evidence="2" type="ORF">CRV12_01255</name>
</gene>
<feature type="transmembrane region" description="Helical" evidence="1">
    <location>
        <begin position="197"/>
        <end position="216"/>
    </location>
</feature>
<accession>A0A2P5T137</accession>
<dbReference type="OrthoDB" id="9792271at2"/>
<evidence type="ECO:0000313" key="2">
    <source>
        <dbReference type="EMBL" id="PPI88309.1"/>
    </source>
</evidence>
<keyword evidence="1" id="KW-1133">Transmembrane helix</keyword>
<dbReference type="GO" id="GO:0005886">
    <property type="term" value="C:plasma membrane"/>
    <property type="evidence" value="ECO:0007669"/>
    <property type="project" value="TreeGrafter"/>
</dbReference>
<feature type="transmembrane region" description="Helical" evidence="1">
    <location>
        <begin position="93"/>
        <end position="114"/>
    </location>
</feature>
<reference evidence="2 3" key="1">
    <citation type="journal article" date="2018" name="Genome Biol. Evol.">
        <title>Cladogenesis and Genomic Streamlining in Extracellular Endosymbionts of Tropical Stink Bugs.</title>
        <authorList>
            <person name="Otero-Bravo A."/>
            <person name="Goffredi S."/>
            <person name="Sabree Z.L."/>
        </authorList>
    </citation>
    <scope>NUCLEOTIDE SEQUENCE [LARGE SCALE GENOMIC DNA]</scope>
    <source>
        <strain evidence="2 3">SoEE</strain>
    </source>
</reference>
<sequence length="317" mass="35507">MLIKIIITVILASFIPLKDGFIDLFKYLTITAISLLFFMHGAKLSRKKIIIGSSNWQLHLWIIFSTFIIFPLLGLSIVYLHLITLNQEIDNGFLYLCSMPATVQSAIALTSIAGGNVAASICSASASSLLGIFISPLIVNLILGIHSDTLHIDNEIRQVIKIILQLLLPFIAGHISRRWINTWIDSNQNLITQVDQISILLVVYSAFSEAVSNGIWNKVSIYTLLWVLISCLILLFFVLIINYFVARLLKFDRKDEIVLLFCGSKKSLASGIPMANILFPISSIGIIILPLMIFHQVQLMVCSYIAQCYKSFNEKNK</sequence>
<name>A0A2P5T137_9GAMM</name>
<dbReference type="PANTHER" id="PTHR18640">
    <property type="entry name" value="SOLUTE CARRIER FAMILY 10 MEMBER 7"/>
    <property type="match status" value="1"/>
</dbReference>
<keyword evidence="1" id="KW-0812">Transmembrane</keyword>
<feature type="transmembrane region" description="Helical" evidence="1">
    <location>
        <begin position="60"/>
        <end position="81"/>
    </location>
</feature>
<dbReference type="InterPro" id="IPR038770">
    <property type="entry name" value="Na+/solute_symporter_sf"/>
</dbReference>
<feature type="transmembrane region" description="Helical" evidence="1">
    <location>
        <begin position="126"/>
        <end position="146"/>
    </location>
</feature>